<comment type="caution">
    <text evidence="1">The sequence shown here is derived from an EMBL/GenBank/DDBJ whole genome shotgun (WGS) entry which is preliminary data.</text>
</comment>
<proteinExistence type="predicted"/>
<evidence type="ECO:0000313" key="2">
    <source>
        <dbReference type="Proteomes" id="UP001181313"/>
    </source>
</evidence>
<sequence length="69" mass="7704">MRAGQFDHHGIDAKSVDVEVTGDTAHLVARTVTDATVYGIHAPWRLELAFDFVRRDGVWIALRAVGTQW</sequence>
<accession>A0ABU3I3J5</accession>
<dbReference type="EMBL" id="JAVSGH010000019">
    <property type="protein sequence ID" value="MDT3726641.1"/>
    <property type="molecule type" value="Genomic_DNA"/>
</dbReference>
<organism evidence="1 2">
    <name type="scientific">Streptomyces althioticus subsp. attaecolombicae</name>
    <dbReference type="NCBI Taxonomy" id="3075534"/>
    <lineage>
        <taxon>Bacteria</taxon>
        <taxon>Bacillati</taxon>
        <taxon>Actinomycetota</taxon>
        <taxon>Actinomycetes</taxon>
        <taxon>Kitasatosporales</taxon>
        <taxon>Streptomycetaceae</taxon>
        <taxon>Streptomyces</taxon>
        <taxon>Streptomyces althioticus group</taxon>
    </lineage>
</organism>
<gene>
    <name evidence="1" type="ORF">ROS62_17795</name>
</gene>
<name>A0ABU3I3J5_9ACTN</name>
<evidence type="ECO:0000313" key="1">
    <source>
        <dbReference type="EMBL" id="MDT3726641.1"/>
    </source>
</evidence>
<protein>
    <recommendedName>
        <fullName evidence="3">DUF4440 domain-containing protein</fullName>
    </recommendedName>
</protein>
<dbReference type="Proteomes" id="UP001181313">
    <property type="component" value="Unassembled WGS sequence"/>
</dbReference>
<keyword evidence="2" id="KW-1185">Reference proteome</keyword>
<evidence type="ECO:0008006" key="3">
    <source>
        <dbReference type="Google" id="ProtNLM"/>
    </source>
</evidence>
<reference evidence="1" key="1">
    <citation type="submission" date="2024-05" db="EMBL/GenBank/DDBJ databases">
        <title>30 novel species of actinomycetes from the DSMZ collection.</title>
        <authorList>
            <person name="Nouioui I."/>
        </authorList>
    </citation>
    <scope>NUCLEOTIDE SEQUENCE</scope>
    <source>
        <strain evidence="1">DSM 41972</strain>
    </source>
</reference>
<dbReference type="RefSeq" id="WP_093544518.1">
    <property type="nucleotide sequence ID" value="NZ_JAVSGH010000019.1"/>
</dbReference>